<keyword evidence="3 7" id="KW-0812">Transmembrane</keyword>
<reference evidence="9" key="1">
    <citation type="submission" date="2021-01" db="EMBL/GenBank/DDBJ databases">
        <title>Genomic Encyclopedia of Type Strains, Phase IV (KMG-IV): sequencing the most valuable type-strain genomes for metagenomic binning, comparative biology and taxonomic classification.</title>
        <authorList>
            <person name="Goeker M."/>
        </authorList>
    </citation>
    <scope>NUCLEOTIDE SEQUENCE</scope>
    <source>
        <strain evidence="9">DSM 25523</strain>
    </source>
</reference>
<name>A0A938XZM3_9BACL</name>
<evidence type="ECO:0000256" key="6">
    <source>
        <dbReference type="SAM" id="MobiDB-lite"/>
    </source>
</evidence>
<dbReference type="Pfam" id="PF04347">
    <property type="entry name" value="FliO"/>
    <property type="match status" value="1"/>
</dbReference>
<feature type="transmembrane region" description="Helical" evidence="7">
    <location>
        <begin position="80"/>
        <end position="99"/>
    </location>
</feature>
<feature type="region of interest" description="Disordered" evidence="6">
    <location>
        <begin position="44"/>
        <end position="72"/>
    </location>
</feature>
<feature type="compositionally biased region" description="Polar residues" evidence="6">
    <location>
        <begin position="45"/>
        <end position="72"/>
    </location>
</feature>
<dbReference type="GO" id="GO:0044781">
    <property type="term" value="P:bacterial-type flagellum organization"/>
    <property type="evidence" value="ECO:0007669"/>
    <property type="project" value="InterPro"/>
</dbReference>
<feature type="chain" id="PRO_5037254250" evidence="8">
    <location>
        <begin position="31"/>
        <end position="233"/>
    </location>
</feature>
<gene>
    <name evidence="9" type="ORF">JOD01_002219</name>
</gene>
<keyword evidence="9" id="KW-0282">Flagellum</keyword>
<feature type="signal peptide" evidence="8">
    <location>
        <begin position="1"/>
        <end position="30"/>
    </location>
</feature>
<keyword evidence="9" id="KW-0966">Cell projection</keyword>
<evidence type="ECO:0000256" key="2">
    <source>
        <dbReference type="ARBA" id="ARBA00022475"/>
    </source>
</evidence>
<dbReference type="AlphaFoldDB" id="A0A938XZM3"/>
<sequence>MSFRHAAMKYAWIICSITILVQLLALPVFAADSKAGTVAEELEKQANQNRGAESGSTQAEQPDSAPLQTVGAQSPSGWTVLVQIVFSLALIILLIYLLLRFLAKKQLSGFGQSGPIKVIGATGVGNGKSLQIVQIGDALYVIGVGENVTLLRHIPAGDEMDVILADAEITTSTTTMERWFSALRKKKDQADILEQAQSPAPFEQLLEKQWEQVNEAEQGMGEWNKASDKGEWK</sequence>
<dbReference type="RefSeq" id="WP_239565378.1">
    <property type="nucleotide sequence ID" value="NZ_BAABIN010000002.1"/>
</dbReference>
<evidence type="ECO:0000256" key="8">
    <source>
        <dbReference type="SAM" id="SignalP"/>
    </source>
</evidence>
<evidence type="ECO:0000256" key="4">
    <source>
        <dbReference type="ARBA" id="ARBA00022989"/>
    </source>
</evidence>
<dbReference type="GO" id="GO:0016020">
    <property type="term" value="C:membrane"/>
    <property type="evidence" value="ECO:0007669"/>
    <property type="project" value="InterPro"/>
</dbReference>
<comment type="caution">
    <text evidence="9">The sequence shown here is derived from an EMBL/GenBank/DDBJ whole genome shotgun (WGS) entry which is preliminary data.</text>
</comment>
<dbReference type="Proteomes" id="UP000717624">
    <property type="component" value="Unassembled WGS sequence"/>
</dbReference>
<evidence type="ECO:0000256" key="5">
    <source>
        <dbReference type="ARBA" id="ARBA00023136"/>
    </source>
</evidence>
<evidence type="ECO:0000256" key="7">
    <source>
        <dbReference type="SAM" id="Phobius"/>
    </source>
</evidence>
<evidence type="ECO:0000256" key="1">
    <source>
        <dbReference type="ARBA" id="ARBA00004236"/>
    </source>
</evidence>
<keyword evidence="8" id="KW-0732">Signal</keyword>
<proteinExistence type="predicted"/>
<organism evidence="9 10">
    <name type="scientific">Brevibacillus fulvus</name>
    <dbReference type="NCBI Taxonomy" id="1125967"/>
    <lineage>
        <taxon>Bacteria</taxon>
        <taxon>Bacillati</taxon>
        <taxon>Bacillota</taxon>
        <taxon>Bacilli</taxon>
        <taxon>Bacillales</taxon>
        <taxon>Paenibacillaceae</taxon>
        <taxon>Brevibacillus</taxon>
    </lineage>
</organism>
<keyword evidence="5 7" id="KW-0472">Membrane</keyword>
<evidence type="ECO:0000313" key="9">
    <source>
        <dbReference type="EMBL" id="MBM7590615.1"/>
    </source>
</evidence>
<dbReference type="EMBL" id="JAFBEB010000006">
    <property type="protein sequence ID" value="MBM7590615.1"/>
    <property type="molecule type" value="Genomic_DNA"/>
</dbReference>
<keyword evidence="2" id="KW-1003">Cell membrane</keyword>
<keyword evidence="9" id="KW-0969">Cilium</keyword>
<keyword evidence="10" id="KW-1185">Reference proteome</keyword>
<protein>
    <submittedName>
        <fullName evidence="9">Flagellar protein FliO/FliZ</fullName>
    </submittedName>
</protein>
<accession>A0A938XZM3</accession>
<evidence type="ECO:0000313" key="10">
    <source>
        <dbReference type="Proteomes" id="UP000717624"/>
    </source>
</evidence>
<evidence type="ECO:0000256" key="3">
    <source>
        <dbReference type="ARBA" id="ARBA00022692"/>
    </source>
</evidence>
<keyword evidence="4 7" id="KW-1133">Transmembrane helix</keyword>
<comment type="subcellular location">
    <subcellularLocation>
        <location evidence="1">Cell membrane</location>
    </subcellularLocation>
</comment>
<dbReference type="InterPro" id="IPR022781">
    <property type="entry name" value="Flagellar_biosynth_FliO"/>
</dbReference>